<keyword evidence="4" id="KW-1185">Reference proteome</keyword>
<organism evidence="2 5">
    <name type="scientific">Mycolicibacterium rufum</name>
    <dbReference type="NCBI Taxonomy" id="318424"/>
    <lineage>
        <taxon>Bacteria</taxon>
        <taxon>Bacillati</taxon>
        <taxon>Actinomycetota</taxon>
        <taxon>Actinomycetes</taxon>
        <taxon>Mycobacteriales</taxon>
        <taxon>Mycobacteriaceae</taxon>
        <taxon>Mycolicibacterium</taxon>
    </lineage>
</organism>
<protein>
    <submittedName>
        <fullName evidence="2">Uncharacterized protein</fullName>
    </submittedName>
</protein>
<evidence type="ECO:0000313" key="4">
    <source>
        <dbReference type="Proteomes" id="UP001055159"/>
    </source>
</evidence>
<feature type="region of interest" description="Disordered" evidence="1">
    <location>
        <begin position="80"/>
        <end position="99"/>
    </location>
</feature>
<evidence type="ECO:0000313" key="2">
    <source>
        <dbReference type="EMBL" id="MCV7069935.1"/>
    </source>
</evidence>
<accession>A0A9X2YAW0</accession>
<dbReference type="Proteomes" id="UP001140272">
    <property type="component" value="Unassembled WGS sequence"/>
</dbReference>
<evidence type="ECO:0000313" key="3">
    <source>
        <dbReference type="EMBL" id="ULP39987.1"/>
    </source>
</evidence>
<reference evidence="2" key="2">
    <citation type="journal article" date="2022" name="BMC Genomics">
        <title>Comparative genome analysis of mycobacteria focusing on tRNA and non-coding RNA.</title>
        <authorList>
            <person name="Behra P.R.K."/>
            <person name="Pettersson B.M.F."/>
            <person name="Ramesh M."/>
            <person name="Das S."/>
            <person name="Dasgupta S."/>
            <person name="Kirsebom L.A."/>
        </authorList>
    </citation>
    <scope>NUCLEOTIDE SEQUENCE</scope>
    <source>
        <strain evidence="2">DSM 45406</strain>
    </source>
</reference>
<dbReference type="Proteomes" id="UP001055159">
    <property type="component" value="Plasmid unnamed"/>
</dbReference>
<reference evidence="2" key="1">
    <citation type="submission" date="2020-07" db="EMBL/GenBank/DDBJ databases">
        <authorList>
            <person name="Pettersson B.M.F."/>
            <person name="Behra P.R.K."/>
            <person name="Ramesh M."/>
            <person name="Das S."/>
            <person name="Dasgupta S."/>
            <person name="Kirsebom L.A."/>
        </authorList>
    </citation>
    <scope>NUCLEOTIDE SEQUENCE</scope>
    <source>
        <strain evidence="2">DSM 45406</strain>
    </source>
</reference>
<geneLocation type="plasmid" evidence="3 4">
    <name>unnamed</name>
</geneLocation>
<sequence length="99" mass="10629">MTTPHQPVVHHAALSSKPALAAARADLHDALRADDDHRRQQCARSALDSAAEVLLDPETTQLERTYAGRYFNEASALITTPTATGPKFPPRSVPCAGRA</sequence>
<keyword evidence="3" id="KW-0614">Plasmid</keyword>
<dbReference type="EMBL" id="CP092428">
    <property type="protein sequence ID" value="ULP39987.1"/>
    <property type="molecule type" value="Genomic_DNA"/>
</dbReference>
<gene>
    <name evidence="2" type="ORF">H7H73_04925</name>
    <name evidence="3" type="ORF">MJO55_27955</name>
</gene>
<dbReference type="EMBL" id="JACKRN010000185">
    <property type="protein sequence ID" value="MCV7069935.1"/>
    <property type="molecule type" value="Genomic_DNA"/>
</dbReference>
<dbReference type="RefSeq" id="WP_239736428.1">
    <property type="nucleotide sequence ID" value="NZ_CP092428.2"/>
</dbReference>
<dbReference type="AlphaFoldDB" id="A0A9X2YAW0"/>
<evidence type="ECO:0000256" key="1">
    <source>
        <dbReference type="SAM" id="MobiDB-lite"/>
    </source>
</evidence>
<name>A0A9X2YAW0_9MYCO</name>
<evidence type="ECO:0000313" key="5">
    <source>
        <dbReference type="Proteomes" id="UP001140272"/>
    </source>
</evidence>
<reference evidence="3" key="3">
    <citation type="submission" date="2022-08" db="EMBL/GenBank/DDBJ databases">
        <title>Whole genome sequencing of non-tuberculosis mycobacteria type-strains.</title>
        <authorList>
            <person name="Igarashi Y."/>
            <person name="Osugi A."/>
            <person name="Mitarai S."/>
        </authorList>
    </citation>
    <scope>NUCLEOTIDE SEQUENCE</scope>
    <source>
        <strain evidence="3">JCM 16372</strain>
        <plasmid evidence="3">unnamed</plasmid>
    </source>
</reference>
<proteinExistence type="predicted"/>